<comment type="similarity">
    <text evidence="2">Belongs to the HFCD (homooligomeric flavin containing Cys decarboxylase) superfamily.</text>
</comment>
<dbReference type="GO" id="GO:0010181">
    <property type="term" value="F:FMN binding"/>
    <property type="evidence" value="ECO:0007669"/>
    <property type="project" value="TreeGrafter"/>
</dbReference>
<sequence>MSSRLEATSAILGEYMLKGWTLTELACNQCHSTPLMRQPAAEAQYEGHAPIQFCALCDGAPNGTSASSPGGLSLYESATSQDLSPPSPPNRTGPTFFVSDTSPTPPPASHAAIAIGDPDAAADAISDLLLKGYALLADTCPEPTCRGIPLIGFPRRRDGTKDPRRECVSCGQRWVDQKDVAASGLRIVASEPSESVDEAESPRSRARRELYDQGNAIMQERADTATMKKAEEDALKMAGLTLQGMPVAPEAGPSNHEEKSKRAENKPKKAKASPPAIRRKPFVSDDHRPAIPDGKLRVVLVTTGSVASIKMPLIVEALGADSNIEVQVVATESSLHFYDASAIEETHDGVGVWADADEWSDWKKIGDPILHIELRRWADLVVVVPCSADMLAKIAGGICDNLALSMLRALDGTPVVLCPAMNTFMYSHPLTARHLQFVKDVLGYHILGPQGAESGRKLACGDVGAGKMTEWTDVVSIIRGYVALSRARTRSKEAMNATLSTLLAETDTDDEGEVADGNGDAIVKKEALTPAVIVGKTKQVSGGITAVQQWLRSKLHALSSKLSGTFLMAFLRTIALCVSALFAALATPLALLRFLLTPLLILLHVIFTLSSITLRVFQTRADNPRELTKRPPSHVALILVDGGDPEIMAARFVESVRRAILWAAEWGVRDLSVWDTAGLGVRFHSAVTHSLLNLPPSPPSSSPSPRTSTDVGPSEHVGDDTVTSSVYVNSPTGPRRVEVHFLAPSATDAVTRVTRRFAADGVRDIDQAKLDAAIKADLRLPSDPDLAVIHDLSPPGFLRGLLPRPAPELHGFPAWLLRITEIYGHPPRLPLQVPFVGKLLHNSPLPILRKFGASFPSSLDEGVLDSDAWEGAQAAWESVDQRRGK</sequence>
<dbReference type="GO" id="GO:0016765">
    <property type="term" value="F:transferase activity, transferring alkyl or aryl (other than methyl) groups"/>
    <property type="evidence" value="ECO:0007669"/>
    <property type="project" value="InterPro"/>
</dbReference>
<dbReference type="PANTHER" id="PTHR14359:SF6">
    <property type="entry name" value="PHOSPHOPANTOTHENOYLCYSTEINE DECARBOXYLASE"/>
    <property type="match status" value="1"/>
</dbReference>
<protein>
    <recommendedName>
        <fullName evidence="5">Flavoprotein domain-containing protein</fullName>
    </recommendedName>
</protein>
<dbReference type="GO" id="GO:0004633">
    <property type="term" value="F:phosphopantothenoylcysteine decarboxylase activity"/>
    <property type="evidence" value="ECO:0007669"/>
    <property type="project" value="TreeGrafter"/>
</dbReference>
<keyword evidence="7" id="KW-1185">Reference proteome</keyword>
<evidence type="ECO:0000256" key="2">
    <source>
        <dbReference type="ARBA" id="ARBA00038350"/>
    </source>
</evidence>
<dbReference type="InterPro" id="IPR003382">
    <property type="entry name" value="Flavoprotein"/>
</dbReference>
<dbReference type="GO" id="GO:0015937">
    <property type="term" value="P:coenzyme A biosynthetic process"/>
    <property type="evidence" value="ECO:0007669"/>
    <property type="project" value="UniProtKB-KW"/>
</dbReference>
<feature type="compositionally biased region" description="Basic and acidic residues" evidence="3">
    <location>
        <begin position="255"/>
        <end position="267"/>
    </location>
</feature>
<keyword evidence="4" id="KW-1133">Transmembrane helix</keyword>
<evidence type="ECO:0000259" key="5">
    <source>
        <dbReference type="Pfam" id="PF02441"/>
    </source>
</evidence>
<dbReference type="Proteomes" id="UP001222932">
    <property type="component" value="Unassembled WGS sequence"/>
</dbReference>
<dbReference type="InterPro" id="IPR036424">
    <property type="entry name" value="UPP_synth-like_sf"/>
</dbReference>
<dbReference type="Gene3D" id="3.40.50.1950">
    <property type="entry name" value="Flavin prenyltransferase-like"/>
    <property type="match status" value="1"/>
</dbReference>
<evidence type="ECO:0000313" key="6">
    <source>
        <dbReference type="EMBL" id="GMK59105.1"/>
    </source>
</evidence>
<reference evidence="6" key="1">
    <citation type="journal article" date="2023" name="BMC Genomics">
        <title>Chromosome-level genome assemblies of Cutaneotrichosporon spp. (Trichosporonales, Basidiomycota) reveal imbalanced evolution between nucleotide sequences and chromosome synteny.</title>
        <authorList>
            <person name="Kobayashi Y."/>
            <person name="Kayamori A."/>
            <person name="Aoki K."/>
            <person name="Shiwa Y."/>
            <person name="Matsutani M."/>
            <person name="Fujita N."/>
            <person name="Sugita T."/>
            <person name="Iwasaki W."/>
            <person name="Tanaka N."/>
            <person name="Takashima M."/>
        </authorList>
    </citation>
    <scope>NUCLEOTIDE SEQUENCE</scope>
    <source>
        <strain evidence="6">HIS016</strain>
    </source>
</reference>
<feature type="region of interest" description="Disordered" evidence="3">
    <location>
        <begin position="693"/>
        <end position="731"/>
    </location>
</feature>
<evidence type="ECO:0000313" key="7">
    <source>
        <dbReference type="Proteomes" id="UP001222932"/>
    </source>
</evidence>
<feature type="domain" description="Flavoprotein" evidence="5">
    <location>
        <begin position="297"/>
        <end position="478"/>
    </location>
</feature>
<dbReference type="Pfam" id="PF06677">
    <property type="entry name" value="Auto_anti-p27"/>
    <property type="match status" value="2"/>
</dbReference>
<keyword evidence="4" id="KW-0812">Transmembrane</keyword>
<keyword evidence="4" id="KW-0472">Membrane</keyword>
<proteinExistence type="inferred from homology"/>
<dbReference type="SUPFAM" id="SSF52507">
    <property type="entry name" value="Homo-oligomeric flavin-containing Cys decarboxylases, HFCD"/>
    <property type="match status" value="1"/>
</dbReference>
<feature type="region of interest" description="Disordered" evidence="3">
    <location>
        <begin position="245"/>
        <end position="288"/>
    </location>
</feature>
<name>A0AAD3YDE0_9TREE</name>
<accession>A0AAD3YDE0</accession>
<feature type="transmembrane region" description="Helical" evidence="4">
    <location>
        <begin position="591"/>
        <end position="617"/>
    </location>
</feature>
<keyword evidence="1" id="KW-0173">Coenzyme A biosynthesis</keyword>
<evidence type="ECO:0000256" key="3">
    <source>
        <dbReference type="SAM" id="MobiDB-lite"/>
    </source>
</evidence>
<feature type="compositionally biased region" description="Polar residues" evidence="3">
    <location>
        <begin position="721"/>
        <end position="731"/>
    </location>
</feature>
<dbReference type="SUPFAM" id="SSF64005">
    <property type="entry name" value="Undecaprenyl diphosphate synthase"/>
    <property type="match status" value="1"/>
</dbReference>
<organism evidence="6 7">
    <name type="scientific">Cutaneotrichosporon spelunceum</name>
    <dbReference type="NCBI Taxonomy" id="1672016"/>
    <lineage>
        <taxon>Eukaryota</taxon>
        <taxon>Fungi</taxon>
        <taxon>Dikarya</taxon>
        <taxon>Basidiomycota</taxon>
        <taxon>Agaricomycotina</taxon>
        <taxon>Tremellomycetes</taxon>
        <taxon>Trichosporonales</taxon>
        <taxon>Trichosporonaceae</taxon>
        <taxon>Cutaneotrichosporon</taxon>
    </lineage>
</organism>
<evidence type="ECO:0000256" key="1">
    <source>
        <dbReference type="ARBA" id="ARBA00022993"/>
    </source>
</evidence>
<feature type="region of interest" description="Disordered" evidence="3">
    <location>
        <begin position="68"/>
        <end position="94"/>
    </location>
</feature>
<dbReference type="GO" id="GO:0071513">
    <property type="term" value="C:phosphopantothenoylcysteine decarboxylase complex"/>
    <property type="evidence" value="ECO:0007669"/>
    <property type="project" value="TreeGrafter"/>
</dbReference>
<evidence type="ECO:0000256" key="4">
    <source>
        <dbReference type="SAM" id="Phobius"/>
    </source>
</evidence>
<reference evidence="6" key="2">
    <citation type="submission" date="2023-06" db="EMBL/GenBank/DDBJ databases">
        <authorList>
            <person name="Kobayashi Y."/>
            <person name="Kayamori A."/>
            <person name="Aoki K."/>
            <person name="Shiwa Y."/>
            <person name="Fujita N."/>
            <person name="Sugita T."/>
            <person name="Iwasaki W."/>
            <person name="Tanaka N."/>
            <person name="Takashima M."/>
        </authorList>
    </citation>
    <scope>NUCLEOTIDE SEQUENCE</scope>
    <source>
        <strain evidence="6">HIS016</strain>
    </source>
</reference>
<dbReference type="InterPro" id="IPR036551">
    <property type="entry name" value="Flavin_trans-like"/>
</dbReference>
<feature type="compositionally biased region" description="Polar residues" evidence="3">
    <location>
        <begin position="68"/>
        <end position="84"/>
    </location>
</feature>
<gene>
    <name evidence="6" type="ORF">CspeluHIS016_0701200</name>
</gene>
<dbReference type="Pfam" id="PF02441">
    <property type="entry name" value="Flavoprotein"/>
    <property type="match status" value="1"/>
</dbReference>
<comment type="caution">
    <text evidence="6">The sequence shown here is derived from an EMBL/GenBank/DDBJ whole genome shotgun (WGS) entry which is preliminary data.</text>
</comment>
<dbReference type="EMBL" id="BTCM01000007">
    <property type="protein sequence ID" value="GMK59105.1"/>
    <property type="molecule type" value="Genomic_DNA"/>
</dbReference>
<feature type="transmembrane region" description="Helical" evidence="4">
    <location>
        <begin position="562"/>
        <end position="585"/>
    </location>
</feature>
<dbReference type="AlphaFoldDB" id="A0AAD3YDE0"/>
<dbReference type="InterPro" id="IPR009563">
    <property type="entry name" value="SSSCA1"/>
</dbReference>
<dbReference type="PANTHER" id="PTHR14359">
    <property type="entry name" value="HOMO-OLIGOMERIC FLAVIN CONTAINING CYS DECARBOXYLASE FAMILY"/>
    <property type="match status" value="1"/>
</dbReference>